<feature type="compositionally biased region" description="Low complexity" evidence="1">
    <location>
        <begin position="84"/>
        <end position="93"/>
    </location>
</feature>
<feature type="domain" description="NAD(P)-binding" evidence="2">
    <location>
        <begin position="6"/>
        <end position="64"/>
    </location>
</feature>
<dbReference type="InterPro" id="IPR016040">
    <property type="entry name" value="NAD(P)-bd_dom"/>
</dbReference>
<dbReference type="Pfam" id="PF13460">
    <property type="entry name" value="NAD_binding_10"/>
    <property type="match status" value="1"/>
</dbReference>
<dbReference type="EMBL" id="FNVT01000047">
    <property type="protein sequence ID" value="SEH03908.1"/>
    <property type="molecule type" value="Genomic_DNA"/>
</dbReference>
<dbReference type="AlphaFoldDB" id="A0A1H6F173"/>
<keyword evidence="4" id="KW-1185">Reference proteome</keyword>
<sequence>MILITGATGNVGSELIITLLAARNVSIRAMTRNPAKATFPVDVGDFDQPDTLAAALDGVEKVFILPPAAPTRNAPSSPPPPPTWSNSPPAASPQERTNSRERLAVTTFITHRGPLPSPQAPPAATSQSSSALQNSAVPEVHLV</sequence>
<evidence type="ECO:0000313" key="3">
    <source>
        <dbReference type="EMBL" id="SEH03908.1"/>
    </source>
</evidence>
<dbReference type="InterPro" id="IPR036291">
    <property type="entry name" value="NAD(P)-bd_dom_sf"/>
</dbReference>
<reference evidence="3 4" key="1">
    <citation type="submission" date="2016-10" db="EMBL/GenBank/DDBJ databases">
        <authorList>
            <person name="de Groot N.N."/>
        </authorList>
    </citation>
    <scope>NUCLEOTIDE SEQUENCE [LARGE SCALE GENOMIC DNA]</scope>
    <source>
        <strain evidence="3 4">CGMCC 4.7037</strain>
    </source>
</reference>
<evidence type="ECO:0000313" key="4">
    <source>
        <dbReference type="Proteomes" id="UP000236732"/>
    </source>
</evidence>
<organism evidence="3 4">
    <name type="scientific">Nonomuraea solani</name>
    <dbReference type="NCBI Taxonomy" id="1144553"/>
    <lineage>
        <taxon>Bacteria</taxon>
        <taxon>Bacillati</taxon>
        <taxon>Actinomycetota</taxon>
        <taxon>Actinomycetes</taxon>
        <taxon>Streptosporangiales</taxon>
        <taxon>Streptosporangiaceae</taxon>
        <taxon>Nonomuraea</taxon>
    </lineage>
</organism>
<dbReference type="Proteomes" id="UP000236732">
    <property type="component" value="Unassembled WGS sequence"/>
</dbReference>
<dbReference type="Gene3D" id="3.40.50.720">
    <property type="entry name" value="NAD(P)-binding Rossmann-like Domain"/>
    <property type="match status" value="1"/>
</dbReference>
<dbReference type="SUPFAM" id="SSF51735">
    <property type="entry name" value="NAD(P)-binding Rossmann-fold domains"/>
    <property type="match status" value="1"/>
</dbReference>
<dbReference type="RefSeq" id="WP_103964825.1">
    <property type="nucleotide sequence ID" value="NZ_FNVT01000047.1"/>
</dbReference>
<evidence type="ECO:0000256" key="1">
    <source>
        <dbReference type="SAM" id="MobiDB-lite"/>
    </source>
</evidence>
<feature type="region of interest" description="Disordered" evidence="1">
    <location>
        <begin position="67"/>
        <end position="143"/>
    </location>
</feature>
<proteinExistence type="predicted"/>
<accession>A0A1H6F173</accession>
<name>A0A1H6F173_9ACTN</name>
<gene>
    <name evidence="3" type="ORF">SAMN05444920_14731</name>
</gene>
<evidence type="ECO:0000259" key="2">
    <source>
        <dbReference type="Pfam" id="PF13460"/>
    </source>
</evidence>
<protein>
    <submittedName>
        <fullName evidence="3">NAD(P)H-binding</fullName>
    </submittedName>
</protein>
<feature type="compositionally biased region" description="Low complexity" evidence="1">
    <location>
        <begin position="122"/>
        <end position="136"/>
    </location>
</feature>
<dbReference type="OrthoDB" id="4457504at2"/>